<feature type="transmembrane region" description="Helical" evidence="8">
    <location>
        <begin position="271"/>
        <end position="289"/>
    </location>
</feature>
<sequence>MSTLDLLRNEATTRFLARNAIFAVLLLVFCLAVAISDAFLQPLYIFNVVRQVAPVGIAAIGVTFVMILGGVDLSVGAVISLTSVFCAVQMGGDADNTAFALLAACAIGAAIGTVNGIAAAFTRVSPFILTLGTGIAVLGLTQIYSGGTARGIVAPGFREFFNFRIGGIVPVLALALAALTAVGLLIQHKTIFGRQLFLVGSNRRAANLSGLPTARVTVLAYALSGLFGAFAGIALLARSGVSNTLSGQGLEFQVLAAVVLGGTTFEGGRGGIAGTIAGVLVLVIAFNLVNISGLPYAMQLVVMGTIIILASAVYGQISARSG</sequence>
<dbReference type="PANTHER" id="PTHR32196:SF21">
    <property type="entry name" value="ABC TRANSPORTER PERMEASE PROTEIN YPHD-RELATED"/>
    <property type="match status" value="1"/>
</dbReference>
<dbReference type="Proteomes" id="UP000193200">
    <property type="component" value="Unassembled WGS sequence"/>
</dbReference>
<proteinExistence type="predicted"/>
<reference evidence="9 10" key="1">
    <citation type="submission" date="2017-03" db="EMBL/GenBank/DDBJ databases">
        <authorList>
            <person name="Afonso C.L."/>
            <person name="Miller P.J."/>
            <person name="Scott M.A."/>
            <person name="Spackman E."/>
            <person name="Goraichik I."/>
            <person name="Dimitrov K.M."/>
            <person name="Suarez D.L."/>
            <person name="Swayne D.E."/>
        </authorList>
    </citation>
    <scope>NUCLEOTIDE SEQUENCE [LARGE SCALE GENOMIC DNA]</scope>
    <source>
        <strain evidence="9 10">CECT 7691</strain>
    </source>
</reference>
<dbReference type="AlphaFoldDB" id="A0A1Y5THQ0"/>
<feature type="transmembrane region" description="Helical" evidence="8">
    <location>
        <begin position="52"/>
        <end position="69"/>
    </location>
</feature>
<feature type="transmembrane region" description="Helical" evidence="8">
    <location>
        <begin position="20"/>
        <end position="40"/>
    </location>
</feature>
<evidence type="ECO:0000256" key="2">
    <source>
        <dbReference type="ARBA" id="ARBA00022448"/>
    </source>
</evidence>
<name>A0A1Y5THQ0_9PROT</name>
<dbReference type="OrthoDB" id="7723490at2"/>
<feature type="transmembrane region" description="Helical" evidence="8">
    <location>
        <begin position="218"/>
        <end position="237"/>
    </location>
</feature>
<evidence type="ECO:0000256" key="5">
    <source>
        <dbReference type="ARBA" id="ARBA00022692"/>
    </source>
</evidence>
<keyword evidence="7 8" id="KW-0472">Membrane</keyword>
<protein>
    <submittedName>
        <fullName evidence="9">Ribose transport system permease protein RbsC</fullName>
    </submittedName>
</protein>
<accession>A0A1Y5THQ0</accession>
<dbReference type="PANTHER" id="PTHR32196">
    <property type="entry name" value="ABC TRANSPORTER PERMEASE PROTEIN YPHD-RELATED-RELATED"/>
    <property type="match status" value="1"/>
</dbReference>
<feature type="transmembrane region" description="Helical" evidence="8">
    <location>
        <begin position="99"/>
        <end position="121"/>
    </location>
</feature>
<keyword evidence="2" id="KW-0813">Transport</keyword>
<gene>
    <name evidence="9" type="primary">rbsC_4</name>
    <name evidence="9" type="ORF">OCH7691_02900</name>
</gene>
<evidence type="ECO:0000313" key="10">
    <source>
        <dbReference type="Proteomes" id="UP000193200"/>
    </source>
</evidence>
<feature type="transmembrane region" description="Helical" evidence="8">
    <location>
        <begin position="296"/>
        <end position="317"/>
    </location>
</feature>
<organism evidence="9 10">
    <name type="scientific">Oceanibacterium hippocampi</name>
    <dbReference type="NCBI Taxonomy" id="745714"/>
    <lineage>
        <taxon>Bacteria</taxon>
        <taxon>Pseudomonadati</taxon>
        <taxon>Pseudomonadota</taxon>
        <taxon>Alphaproteobacteria</taxon>
        <taxon>Sneathiellales</taxon>
        <taxon>Sneathiellaceae</taxon>
        <taxon>Oceanibacterium</taxon>
    </lineage>
</organism>
<evidence type="ECO:0000256" key="3">
    <source>
        <dbReference type="ARBA" id="ARBA00022475"/>
    </source>
</evidence>
<evidence type="ECO:0000256" key="6">
    <source>
        <dbReference type="ARBA" id="ARBA00022989"/>
    </source>
</evidence>
<evidence type="ECO:0000256" key="7">
    <source>
        <dbReference type="ARBA" id="ARBA00023136"/>
    </source>
</evidence>
<dbReference type="EMBL" id="FWFR01000002">
    <property type="protein sequence ID" value="SLN64202.1"/>
    <property type="molecule type" value="Genomic_DNA"/>
</dbReference>
<evidence type="ECO:0000256" key="8">
    <source>
        <dbReference type="SAM" id="Phobius"/>
    </source>
</evidence>
<dbReference type="Pfam" id="PF02653">
    <property type="entry name" value="BPD_transp_2"/>
    <property type="match status" value="1"/>
</dbReference>
<keyword evidence="10" id="KW-1185">Reference proteome</keyword>
<keyword evidence="6 8" id="KW-1133">Transmembrane helix</keyword>
<evidence type="ECO:0000313" key="9">
    <source>
        <dbReference type="EMBL" id="SLN64202.1"/>
    </source>
</evidence>
<feature type="transmembrane region" description="Helical" evidence="8">
    <location>
        <begin position="165"/>
        <end position="186"/>
    </location>
</feature>
<dbReference type="RefSeq" id="WP_085884218.1">
    <property type="nucleotide sequence ID" value="NZ_FWFR01000002.1"/>
</dbReference>
<feature type="transmembrane region" description="Helical" evidence="8">
    <location>
        <begin position="127"/>
        <end position="144"/>
    </location>
</feature>
<dbReference type="InParanoid" id="A0A1Y5THQ0"/>
<dbReference type="CDD" id="cd06579">
    <property type="entry name" value="TM_PBP1_transp_AraH_like"/>
    <property type="match status" value="1"/>
</dbReference>
<dbReference type="InterPro" id="IPR001851">
    <property type="entry name" value="ABC_transp_permease"/>
</dbReference>
<keyword evidence="4" id="KW-0997">Cell inner membrane</keyword>
<evidence type="ECO:0000256" key="4">
    <source>
        <dbReference type="ARBA" id="ARBA00022519"/>
    </source>
</evidence>
<dbReference type="GO" id="GO:0005886">
    <property type="term" value="C:plasma membrane"/>
    <property type="evidence" value="ECO:0007669"/>
    <property type="project" value="UniProtKB-SubCell"/>
</dbReference>
<evidence type="ECO:0000256" key="1">
    <source>
        <dbReference type="ARBA" id="ARBA00004651"/>
    </source>
</evidence>
<keyword evidence="3" id="KW-1003">Cell membrane</keyword>
<keyword evidence="5 8" id="KW-0812">Transmembrane</keyword>
<comment type="subcellular location">
    <subcellularLocation>
        <location evidence="1">Cell membrane</location>
        <topology evidence="1">Multi-pass membrane protein</topology>
    </subcellularLocation>
</comment>
<dbReference type="GO" id="GO:0022857">
    <property type="term" value="F:transmembrane transporter activity"/>
    <property type="evidence" value="ECO:0007669"/>
    <property type="project" value="InterPro"/>
</dbReference>